<evidence type="ECO:0000259" key="1">
    <source>
        <dbReference type="Pfam" id="PF13358"/>
    </source>
</evidence>
<dbReference type="KEGG" id="mrr:Moror_8521"/>
<dbReference type="GO" id="GO:0003676">
    <property type="term" value="F:nucleic acid binding"/>
    <property type="evidence" value="ECO:0007669"/>
    <property type="project" value="InterPro"/>
</dbReference>
<organism evidence="2 3">
    <name type="scientific">Moniliophthora roreri (strain MCA 2997)</name>
    <name type="common">Cocoa frosty pod rot fungus</name>
    <name type="synonym">Crinipellis roreri</name>
    <dbReference type="NCBI Taxonomy" id="1381753"/>
    <lineage>
        <taxon>Eukaryota</taxon>
        <taxon>Fungi</taxon>
        <taxon>Dikarya</taxon>
        <taxon>Basidiomycota</taxon>
        <taxon>Agaricomycotina</taxon>
        <taxon>Agaricomycetes</taxon>
        <taxon>Agaricomycetidae</taxon>
        <taxon>Agaricales</taxon>
        <taxon>Marasmiineae</taxon>
        <taxon>Marasmiaceae</taxon>
        <taxon>Moniliophthora</taxon>
    </lineage>
</organism>
<protein>
    <submittedName>
        <fullName evidence="2">Transposase orfb</fullName>
    </submittedName>
</protein>
<reference evidence="2 3" key="1">
    <citation type="journal article" date="2014" name="BMC Genomics">
        <title>Genome and secretome analysis of the hemibiotrophic fungal pathogen, Moniliophthora roreri, which causes frosty pod rot disease of cacao: mechanisms of the biotrophic and necrotrophic phases.</title>
        <authorList>
            <person name="Meinhardt L.W."/>
            <person name="Costa G.G.L."/>
            <person name="Thomazella D.P.T."/>
            <person name="Teixeira P.J.P.L."/>
            <person name="Carazzolle M.F."/>
            <person name="Schuster S.C."/>
            <person name="Carlson J.E."/>
            <person name="Guiltinan M.J."/>
            <person name="Mieczkowski P."/>
            <person name="Farmer A."/>
            <person name="Ramaraj T."/>
            <person name="Crozier J."/>
            <person name="Davis R.E."/>
            <person name="Shao J."/>
            <person name="Melnick R.L."/>
            <person name="Pereira G.A.G."/>
            <person name="Bailey B.A."/>
        </authorList>
    </citation>
    <scope>NUCLEOTIDE SEQUENCE [LARGE SCALE GENOMIC DNA]</scope>
    <source>
        <strain evidence="2 3">MCA 2997</strain>
    </source>
</reference>
<feature type="non-terminal residue" evidence="2">
    <location>
        <position position="1"/>
    </location>
</feature>
<gene>
    <name evidence="2" type="ORF">Moror_8521</name>
</gene>
<dbReference type="Pfam" id="PF13358">
    <property type="entry name" value="DDE_3"/>
    <property type="match status" value="1"/>
</dbReference>
<name>V2W6P7_MONRO</name>
<keyword evidence="3" id="KW-1185">Reference proteome</keyword>
<dbReference type="HOGENOM" id="CLU_056788_10_2_1"/>
<dbReference type="PANTHER" id="PTHR46564:SF1">
    <property type="entry name" value="TRANSPOSASE"/>
    <property type="match status" value="1"/>
</dbReference>
<comment type="caution">
    <text evidence="2">The sequence shown here is derived from an EMBL/GenBank/DDBJ whole genome shotgun (WGS) entry which is preliminary data.</text>
</comment>
<feature type="domain" description="Tc1-like transposase DDE" evidence="1">
    <location>
        <begin position="2"/>
        <end position="101"/>
    </location>
</feature>
<dbReference type="PANTHER" id="PTHR46564">
    <property type="entry name" value="TRANSPOSASE"/>
    <property type="match status" value="1"/>
</dbReference>
<dbReference type="STRING" id="1381753.V2W6P7"/>
<evidence type="ECO:0000313" key="2">
    <source>
        <dbReference type="EMBL" id="ESK82488.1"/>
    </source>
</evidence>
<proteinExistence type="predicted"/>
<dbReference type="Gene3D" id="3.30.420.10">
    <property type="entry name" value="Ribonuclease H-like superfamily/Ribonuclease H"/>
    <property type="match status" value="1"/>
</dbReference>
<accession>V2W6P7</accession>
<dbReference type="InterPro" id="IPR038717">
    <property type="entry name" value="Tc1-like_DDE_dom"/>
</dbReference>
<dbReference type="AlphaFoldDB" id="V2W6P7"/>
<evidence type="ECO:0000313" key="3">
    <source>
        <dbReference type="Proteomes" id="UP000017559"/>
    </source>
</evidence>
<dbReference type="InterPro" id="IPR036397">
    <property type="entry name" value="RNaseH_sf"/>
</dbReference>
<sequence length="145" mass="16540">GKRYSILPALSVNGILTVNIVEGSFAKLQFAKFIDGLLGMMNPWLQPNSVIIIDNCWIHKCSEVLEMIVERGMRYVFLPLYSPDFNPIELTFSMVKEHIQRDGALARVAMTEKDNLEIYLHLNKAVWMAGTAQNAKGWFGHCEYF</sequence>
<dbReference type="Proteomes" id="UP000017559">
    <property type="component" value="Unassembled WGS sequence"/>
</dbReference>
<dbReference type="EMBL" id="AWSO01001908">
    <property type="protein sequence ID" value="ESK82488.1"/>
    <property type="molecule type" value="Genomic_DNA"/>
</dbReference>
<dbReference type="OrthoDB" id="2142724at2759"/>